<dbReference type="PANTHER" id="PTHR11079">
    <property type="entry name" value="CYTOSINE DEAMINASE FAMILY MEMBER"/>
    <property type="match status" value="1"/>
</dbReference>
<feature type="domain" description="CMP/dCMP-type deaminase" evidence="3">
    <location>
        <begin position="4"/>
        <end position="127"/>
    </location>
</feature>
<evidence type="ECO:0000256" key="2">
    <source>
        <dbReference type="ARBA" id="ARBA00022833"/>
    </source>
</evidence>
<dbReference type="InterPro" id="IPR002125">
    <property type="entry name" value="CMP_dCMP_dom"/>
</dbReference>
<accession>A0A7X0VTI7</accession>
<comment type="caution">
    <text evidence="4">The sequence shown here is derived from an EMBL/GenBank/DDBJ whole genome shotgun (WGS) entry which is preliminary data.</text>
</comment>
<dbReference type="PROSITE" id="PS51747">
    <property type="entry name" value="CYT_DCMP_DEAMINASES_2"/>
    <property type="match status" value="1"/>
</dbReference>
<gene>
    <name evidence="4" type="ORF">H7E68_12915</name>
</gene>
<dbReference type="AlphaFoldDB" id="A0A7X0VTI7"/>
<evidence type="ECO:0000256" key="1">
    <source>
        <dbReference type="ARBA" id="ARBA00022723"/>
    </source>
</evidence>
<sequence>MSYKDHLYYLDKCVEVSKSSRDSGNMPFGCILVNKNGEILMEQMNVEGTDYKCTGHAETQLIERASMRYTKNFLWDCTLYSTAEPCAMCTGAMYWANLGRIVYGMSEKDLLAVTGSDPKNPTFDLPCREVLARGQKDIKVLGPFPEIVDAVAEVHKEFWNK</sequence>
<evidence type="ECO:0000259" key="3">
    <source>
        <dbReference type="PROSITE" id="PS51747"/>
    </source>
</evidence>
<name>A0A7X0VTI7_9CLOT</name>
<evidence type="ECO:0000313" key="4">
    <source>
        <dbReference type="EMBL" id="MBB6715606.1"/>
    </source>
</evidence>
<dbReference type="EMBL" id="JACKWY010000007">
    <property type="protein sequence ID" value="MBB6715606.1"/>
    <property type="molecule type" value="Genomic_DNA"/>
</dbReference>
<dbReference type="PROSITE" id="PS00903">
    <property type="entry name" value="CYT_DCMP_DEAMINASES_1"/>
    <property type="match status" value="1"/>
</dbReference>
<dbReference type="RefSeq" id="WP_185164818.1">
    <property type="nucleotide sequence ID" value="NZ_JACKWY010000007.1"/>
</dbReference>
<evidence type="ECO:0000313" key="5">
    <source>
        <dbReference type="Proteomes" id="UP000585258"/>
    </source>
</evidence>
<dbReference type="InterPro" id="IPR016192">
    <property type="entry name" value="APOBEC/CMP_deaminase_Zn-bd"/>
</dbReference>
<reference evidence="4 5" key="1">
    <citation type="submission" date="2020-08" db="EMBL/GenBank/DDBJ databases">
        <title>Clostridia isolated from Swiss meat.</title>
        <authorList>
            <person name="Wambui J."/>
            <person name="Stevens M.J.A."/>
            <person name="Stephan R."/>
        </authorList>
    </citation>
    <scope>NUCLEOTIDE SEQUENCE [LARGE SCALE GENOMIC DNA]</scope>
    <source>
        <strain evidence="4 5">CM001</strain>
    </source>
</reference>
<dbReference type="SUPFAM" id="SSF53927">
    <property type="entry name" value="Cytidine deaminase-like"/>
    <property type="match status" value="1"/>
</dbReference>
<organism evidence="4 5">
    <name type="scientific">Clostridium gasigenes</name>
    <dbReference type="NCBI Taxonomy" id="94869"/>
    <lineage>
        <taxon>Bacteria</taxon>
        <taxon>Bacillati</taxon>
        <taxon>Bacillota</taxon>
        <taxon>Clostridia</taxon>
        <taxon>Eubacteriales</taxon>
        <taxon>Clostridiaceae</taxon>
        <taxon>Clostridium</taxon>
    </lineage>
</organism>
<keyword evidence="1" id="KW-0479">Metal-binding</keyword>
<protein>
    <submittedName>
        <fullName evidence="4">Nucleoside deaminase</fullName>
    </submittedName>
</protein>
<dbReference type="Gene3D" id="3.40.140.10">
    <property type="entry name" value="Cytidine Deaminase, domain 2"/>
    <property type="match status" value="1"/>
</dbReference>
<dbReference type="InterPro" id="IPR016193">
    <property type="entry name" value="Cytidine_deaminase-like"/>
</dbReference>
<dbReference type="Pfam" id="PF00383">
    <property type="entry name" value="dCMP_cyt_deam_1"/>
    <property type="match status" value="1"/>
</dbReference>
<dbReference type="GO" id="GO:0016787">
    <property type="term" value="F:hydrolase activity"/>
    <property type="evidence" value="ECO:0007669"/>
    <property type="project" value="InterPro"/>
</dbReference>
<proteinExistence type="predicted"/>
<dbReference type="GO" id="GO:0008270">
    <property type="term" value="F:zinc ion binding"/>
    <property type="evidence" value="ECO:0007669"/>
    <property type="project" value="InterPro"/>
</dbReference>
<dbReference type="CDD" id="cd01285">
    <property type="entry name" value="nucleoside_deaminase"/>
    <property type="match status" value="1"/>
</dbReference>
<keyword evidence="2" id="KW-0862">Zinc</keyword>
<dbReference type="Proteomes" id="UP000585258">
    <property type="component" value="Unassembled WGS sequence"/>
</dbReference>
<dbReference type="PANTHER" id="PTHR11079:SF162">
    <property type="entry name" value="RIBOFLAVIN BIOSYNTHESIS PROTEIN PYRD, CHLOROPLASTIC"/>
    <property type="match status" value="1"/>
</dbReference>